<dbReference type="SUPFAM" id="SSF117281">
    <property type="entry name" value="Kelch motif"/>
    <property type="match status" value="1"/>
</dbReference>
<proteinExistence type="predicted"/>
<dbReference type="InterPro" id="IPR052392">
    <property type="entry name" value="Kelch-BTB_domain-containing"/>
</dbReference>
<protein>
    <recommendedName>
        <fullName evidence="4">Kelch-like protein 20</fullName>
    </recommendedName>
</protein>
<evidence type="ECO:0000313" key="3">
    <source>
        <dbReference type="Proteomes" id="UP000826234"/>
    </source>
</evidence>
<accession>A0ABQ7SDW0</accession>
<dbReference type="PANTHER" id="PTHR46375">
    <property type="entry name" value="KELCH REPEAT AND BTB DOMAIN-CONTAINING PROTEIN 13-RELATED"/>
    <property type="match status" value="1"/>
</dbReference>
<dbReference type="Pfam" id="PF01344">
    <property type="entry name" value="Kelch_1"/>
    <property type="match status" value="3"/>
</dbReference>
<keyword evidence="3" id="KW-1185">Reference proteome</keyword>
<sequence length="200" mass="21925">CYNPLDHEWKVLGPVSRHRSGVGVASLNGSIYAVGGHDGVVCLNSVDRVGAYAILIFLSIPVERYNPTEDKWSPCPPLRICRENLGCATFQGKIYAVGGRDDLTELCSAERFDPLTNEWSAVPPMKSKRSKVSLVVANGNLLAIGGYDGIVHVATVEAFDWEMNKWRRFGSMQTRHPGGGVTAIKTAPYDPDFSDSPWSR</sequence>
<gene>
    <name evidence="2" type="ORF">JD844_004874</name>
</gene>
<feature type="non-terminal residue" evidence="2">
    <location>
        <position position="1"/>
    </location>
</feature>
<dbReference type="PANTHER" id="PTHR46375:SF3">
    <property type="entry name" value="KELCH REPEAT AND BTB DOMAIN-CONTAINING PROTEIN 13"/>
    <property type="match status" value="1"/>
</dbReference>
<evidence type="ECO:0000256" key="1">
    <source>
        <dbReference type="ARBA" id="ARBA00022441"/>
    </source>
</evidence>
<dbReference type="SMART" id="SM00612">
    <property type="entry name" value="Kelch"/>
    <property type="match status" value="3"/>
</dbReference>
<reference evidence="2 3" key="1">
    <citation type="journal article" date="2022" name="Gigascience">
        <title>A chromosome-level genome assembly and annotation of the desert horned lizard, Phrynosoma platyrhinos, provides insight into chromosomal rearrangements among reptiles.</title>
        <authorList>
            <person name="Koochekian N."/>
            <person name="Ascanio A."/>
            <person name="Farleigh K."/>
            <person name="Card D.C."/>
            <person name="Schield D.R."/>
            <person name="Castoe T.A."/>
            <person name="Jezkova T."/>
        </authorList>
    </citation>
    <scope>NUCLEOTIDE SEQUENCE [LARGE SCALE GENOMIC DNA]</scope>
    <source>
        <strain evidence="2">NK-2021</strain>
    </source>
</reference>
<dbReference type="InterPro" id="IPR006652">
    <property type="entry name" value="Kelch_1"/>
</dbReference>
<dbReference type="PRINTS" id="PR00501">
    <property type="entry name" value="KELCHREPEAT"/>
</dbReference>
<keyword evidence="1" id="KW-0880">Kelch repeat</keyword>
<evidence type="ECO:0008006" key="4">
    <source>
        <dbReference type="Google" id="ProtNLM"/>
    </source>
</evidence>
<name>A0ABQ7SDW0_PHRPL</name>
<dbReference type="Proteomes" id="UP000826234">
    <property type="component" value="Unassembled WGS sequence"/>
</dbReference>
<dbReference type="InterPro" id="IPR015915">
    <property type="entry name" value="Kelch-typ_b-propeller"/>
</dbReference>
<organism evidence="2 3">
    <name type="scientific">Phrynosoma platyrhinos</name>
    <name type="common">Desert horned lizard</name>
    <dbReference type="NCBI Taxonomy" id="52577"/>
    <lineage>
        <taxon>Eukaryota</taxon>
        <taxon>Metazoa</taxon>
        <taxon>Chordata</taxon>
        <taxon>Craniata</taxon>
        <taxon>Vertebrata</taxon>
        <taxon>Euteleostomi</taxon>
        <taxon>Lepidosauria</taxon>
        <taxon>Squamata</taxon>
        <taxon>Bifurcata</taxon>
        <taxon>Unidentata</taxon>
        <taxon>Episquamata</taxon>
        <taxon>Toxicofera</taxon>
        <taxon>Iguania</taxon>
        <taxon>Phrynosomatidae</taxon>
        <taxon>Phrynosomatinae</taxon>
        <taxon>Phrynosoma</taxon>
    </lineage>
</organism>
<comment type="caution">
    <text evidence="2">The sequence shown here is derived from an EMBL/GenBank/DDBJ whole genome shotgun (WGS) entry which is preliminary data.</text>
</comment>
<evidence type="ECO:0000313" key="2">
    <source>
        <dbReference type="EMBL" id="KAH0615515.1"/>
    </source>
</evidence>
<dbReference type="EMBL" id="JAIPUX010005291">
    <property type="protein sequence ID" value="KAH0615515.1"/>
    <property type="molecule type" value="Genomic_DNA"/>
</dbReference>
<dbReference type="Gene3D" id="2.120.10.80">
    <property type="entry name" value="Kelch-type beta propeller"/>
    <property type="match status" value="1"/>
</dbReference>